<reference evidence="1" key="1">
    <citation type="journal article" date="2017" name="Nature">
        <title>The sunflower genome provides insights into oil metabolism, flowering and Asterid evolution.</title>
        <authorList>
            <person name="Badouin H."/>
            <person name="Gouzy J."/>
            <person name="Grassa C.J."/>
            <person name="Murat F."/>
            <person name="Staton S.E."/>
            <person name="Cottret L."/>
            <person name="Lelandais-Briere C."/>
            <person name="Owens G.L."/>
            <person name="Carrere S."/>
            <person name="Mayjonade B."/>
            <person name="Legrand L."/>
            <person name="Gill N."/>
            <person name="Kane N.C."/>
            <person name="Bowers J.E."/>
            <person name="Hubner S."/>
            <person name="Bellec A."/>
            <person name="Berard A."/>
            <person name="Berges H."/>
            <person name="Blanchet N."/>
            <person name="Boniface M.C."/>
            <person name="Brunel D."/>
            <person name="Catrice O."/>
            <person name="Chaidir N."/>
            <person name="Claudel C."/>
            <person name="Donnadieu C."/>
            <person name="Faraut T."/>
            <person name="Fievet G."/>
            <person name="Helmstetter N."/>
            <person name="King M."/>
            <person name="Knapp S.J."/>
            <person name="Lai Z."/>
            <person name="Le Paslier M.C."/>
            <person name="Lippi Y."/>
            <person name="Lorenzon L."/>
            <person name="Mandel J.R."/>
            <person name="Marage G."/>
            <person name="Marchand G."/>
            <person name="Marquand E."/>
            <person name="Bret-Mestries E."/>
            <person name="Morien E."/>
            <person name="Nambeesan S."/>
            <person name="Nguyen T."/>
            <person name="Pegot-Espagnet P."/>
            <person name="Pouilly N."/>
            <person name="Raftis F."/>
            <person name="Sallet E."/>
            <person name="Schiex T."/>
            <person name="Thomas J."/>
            <person name="Vandecasteele C."/>
            <person name="Vares D."/>
            <person name="Vear F."/>
            <person name="Vautrin S."/>
            <person name="Crespi M."/>
            <person name="Mangin B."/>
            <person name="Burke J.M."/>
            <person name="Salse J."/>
            <person name="Munos S."/>
            <person name="Vincourt P."/>
            <person name="Rieseberg L.H."/>
            <person name="Langlade N.B."/>
        </authorList>
    </citation>
    <scope>NUCLEOTIDE SEQUENCE</scope>
    <source>
        <tissue evidence="1">Leaves</tissue>
    </source>
</reference>
<gene>
    <name evidence="1" type="ORF">HanXRQr2_Chr08g0354871</name>
</gene>
<organism evidence="1 2">
    <name type="scientific">Helianthus annuus</name>
    <name type="common">Common sunflower</name>
    <dbReference type="NCBI Taxonomy" id="4232"/>
    <lineage>
        <taxon>Eukaryota</taxon>
        <taxon>Viridiplantae</taxon>
        <taxon>Streptophyta</taxon>
        <taxon>Embryophyta</taxon>
        <taxon>Tracheophyta</taxon>
        <taxon>Spermatophyta</taxon>
        <taxon>Magnoliopsida</taxon>
        <taxon>eudicotyledons</taxon>
        <taxon>Gunneridae</taxon>
        <taxon>Pentapetalae</taxon>
        <taxon>asterids</taxon>
        <taxon>campanulids</taxon>
        <taxon>Asterales</taxon>
        <taxon>Asteraceae</taxon>
        <taxon>Asteroideae</taxon>
        <taxon>Heliantheae alliance</taxon>
        <taxon>Heliantheae</taxon>
        <taxon>Helianthus</taxon>
    </lineage>
</organism>
<dbReference type="Gramene" id="mRNA:HanXRQr2_Chr08g0354871">
    <property type="protein sequence ID" value="mRNA:HanXRQr2_Chr08g0354871"/>
    <property type="gene ID" value="HanXRQr2_Chr08g0354871"/>
</dbReference>
<accession>A0A9K3NE08</accession>
<evidence type="ECO:0000313" key="1">
    <source>
        <dbReference type="EMBL" id="KAF5796701.1"/>
    </source>
</evidence>
<dbReference type="EMBL" id="MNCJ02000323">
    <property type="protein sequence ID" value="KAF5796701.1"/>
    <property type="molecule type" value="Genomic_DNA"/>
</dbReference>
<evidence type="ECO:0000313" key="2">
    <source>
        <dbReference type="Proteomes" id="UP000215914"/>
    </source>
</evidence>
<dbReference type="Proteomes" id="UP000215914">
    <property type="component" value="Unassembled WGS sequence"/>
</dbReference>
<comment type="caution">
    <text evidence="1">The sequence shown here is derived from an EMBL/GenBank/DDBJ whole genome shotgun (WGS) entry which is preliminary data.</text>
</comment>
<dbReference type="AlphaFoldDB" id="A0A9K3NE08"/>
<protein>
    <submittedName>
        <fullName evidence="1">Uncharacterized protein</fullName>
    </submittedName>
</protein>
<sequence>MNPFSLARVCHFELACRGLNSDPDLNVFRAFYKLNRSSSWYTFQVRKKNAYCYTWITSSLKDWKDCFFLVDDRCIPAEMSWRLKTSRLPDPLPEGFAFNKNFYAALIKEAGRVQKYPEHILVMGWISTIWDEPEWYPTLKWNGEAMGLKYALRLKSLDSTKLDVRATKTPKGDPPYLSVVQENLYQIREPTAPVNQGGSAGQGVRVQFHRYGR</sequence>
<name>A0A9K3NE08_HELAN</name>
<keyword evidence="2" id="KW-1185">Reference proteome</keyword>
<proteinExistence type="predicted"/>
<reference evidence="1" key="2">
    <citation type="submission" date="2020-06" db="EMBL/GenBank/DDBJ databases">
        <title>Helianthus annuus Genome sequencing and assembly Release 2.</title>
        <authorList>
            <person name="Gouzy J."/>
            <person name="Langlade N."/>
            <person name="Munos S."/>
        </authorList>
    </citation>
    <scope>NUCLEOTIDE SEQUENCE</scope>
    <source>
        <tissue evidence="1">Leaves</tissue>
    </source>
</reference>